<feature type="domain" description="G-protein coupled receptors family 2 profile 2" evidence="11">
    <location>
        <begin position="185"/>
        <end position="451"/>
    </location>
</feature>
<dbReference type="InterPro" id="IPR000832">
    <property type="entry name" value="GPCR_2_secretin-like"/>
</dbReference>
<organism evidence="12 13">
    <name type="scientific">Polistes dominula</name>
    <name type="common">European paper wasp</name>
    <name type="synonym">Vespa dominula</name>
    <dbReference type="NCBI Taxonomy" id="743375"/>
    <lineage>
        <taxon>Eukaryota</taxon>
        <taxon>Metazoa</taxon>
        <taxon>Ecdysozoa</taxon>
        <taxon>Arthropoda</taxon>
        <taxon>Hexapoda</taxon>
        <taxon>Insecta</taxon>
        <taxon>Pterygota</taxon>
        <taxon>Neoptera</taxon>
        <taxon>Endopterygota</taxon>
        <taxon>Hymenoptera</taxon>
        <taxon>Apocrita</taxon>
        <taxon>Aculeata</taxon>
        <taxon>Vespoidea</taxon>
        <taxon>Vespidae</taxon>
        <taxon>Polistinae</taxon>
        <taxon>Polistini</taxon>
        <taxon>Polistes</taxon>
    </lineage>
</organism>
<dbReference type="Pfam" id="PF00002">
    <property type="entry name" value="7tm_2"/>
    <property type="match status" value="1"/>
</dbReference>
<feature type="transmembrane region" description="Helical" evidence="10">
    <location>
        <begin position="343"/>
        <end position="366"/>
    </location>
</feature>
<feature type="transmembrane region" description="Helical" evidence="10">
    <location>
        <begin position="295"/>
        <end position="314"/>
    </location>
</feature>
<evidence type="ECO:0000256" key="4">
    <source>
        <dbReference type="ARBA" id="ARBA00022729"/>
    </source>
</evidence>
<keyword evidence="7 10" id="KW-0472">Membrane</keyword>
<keyword evidence="8" id="KW-0675">Receptor</keyword>
<feature type="transmembrane region" description="Helical" evidence="10">
    <location>
        <begin position="252"/>
        <end position="274"/>
    </location>
</feature>
<dbReference type="PANTHER" id="PTHR46953">
    <property type="entry name" value="G-PROTEIN COUPLED RECEPTOR MTH-LIKE 1-RELATED"/>
    <property type="match status" value="1"/>
</dbReference>
<evidence type="ECO:0000256" key="9">
    <source>
        <dbReference type="ARBA" id="ARBA00023224"/>
    </source>
</evidence>
<evidence type="ECO:0000256" key="1">
    <source>
        <dbReference type="ARBA" id="ARBA00004127"/>
    </source>
</evidence>
<dbReference type="InterPro" id="IPR052808">
    <property type="entry name" value="GPCR_Mth-like"/>
</dbReference>
<dbReference type="RefSeq" id="XP_015180835.1">
    <property type="nucleotide sequence ID" value="XM_015325349.1"/>
</dbReference>
<feature type="transmembrane region" description="Helical" evidence="10">
    <location>
        <begin position="187"/>
        <end position="209"/>
    </location>
</feature>
<dbReference type="SUPFAM" id="SSF63877">
    <property type="entry name" value="Methuselah ectodomain"/>
    <property type="match status" value="1"/>
</dbReference>
<keyword evidence="3 10" id="KW-0812">Transmembrane</keyword>
<reference evidence="13 14" key="1">
    <citation type="submission" date="2025-05" db="UniProtKB">
        <authorList>
            <consortium name="RefSeq"/>
        </authorList>
    </citation>
    <scope>IDENTIFICATION</scope>
    <source>
        <tissue evidence="13 14">Whole body</tissue>
    </source>
</reference>
<gene>
    <name evidence="13 14" type="primary">LOC107068676</name>
</gene>
<evidence type="ECO:0000256" key="6">
    <source>
        <dbReference type="ARBA" id="ARBA00023040"/>
    </source>
</evidence>
<dbReference type="InterPro" id="IPR023311">
    <property type="entry name" value="Methusela_ecto_dom_2"/>
</dbReference>
<evidence type="ECO:0000313" key="12">
    <source>
        <dbReference type="Proteomes" id="UP000694924"/>
    </source>
</evidence>
<evidence type="ECO:0000256" key="10">
    <source>
        <dbReference type="SAM" id="Phobius"/>
    </source>
</evidence>
<evidence type="ECO:0000256" key="3">
    <source>
        <dbReference type="ARBA" id="ARBA00022692"/>
    </source>
</evidence>
<keyword evidence="4" id="KW-0732">Signal</keyword>
<dbReference type="GeneID" id="107068676"/>
<proteinExistence type="inferred from homology"/>
<feature type="transmembrane region" description="Helical" evidence="10">
    <location>
        <begin position="221"/>
        <end position="240"/>
    </location>
</feature>
<dbReference type="Proteomes" id="UP000694924">
    <property type="component" value="Unplaced"/>
</dbReference>
<evidence type="ECO:0000256" key="8">
    <source>
        <dbReference type="ARBA" id="ARBA00023170"/>
    </source>
</evidence>
<dbReference type="Gene3D" id="2.170.180.11">
    <property type="entry name" value="Methuselah ectodomain, domain 2"/>
    <property type="match status" value="1"/>
</dbReference>
<dbReference type="RefSeq" id="XP_015180844.1">
    <property type="nucleotide sequence ID" value="XM_015325358.1"/>
</dbReference>
<comment type="subcellular location">
    <subcellularLocation>
        <location evidence="1">Endomembrane system</location>
        <topology evidence="1">Multi-pass membrane protein</topology>
    </subcellularLocation>
</comment>
<evidence type="ECO:0000313" key="14">
    <source>
        <dbReference type="RefSeq" id="XP_015180844.1"/>
    </source>
</evidence>
<dbReference type="PANTHER" id="PTHR46953:SF1">
    <property type="entry name" value="G-PROTEIN COUPLED RECEPTOR MTH-LIKE 1-RELATED"/>
    <property type="match status" value="1"/>
</dbReference>
<feature type="transmembrane region" description="Helical" evidence="10">
    <location>
        <begin position="394"/>
        <end position="418"/>
    </location>
</feature>
<protein>
    <submittedName>
        <fullName evidence="13 14">Probable G-protein coupled receptor Mth-like 10 isoform X1</fullName>
    </submittedName>
</protein>
<dbReference type="PROSITE" id="PS50261">
    <property type="entry name" value="G_PROTEIN_RECEP_F2_4"/>
    <property type="match status" value="1"/>
</dbReference>
<evidence type="ECO:0000259" key="11">
    <source>
        <dbReference type="PROSITE" id="PS50261"/>
    </source>
</evidence>
<feature type="transmembrane region" description="Helical" evidence="10">
    <location>
        <begin position="430"/>
        <end position="449"/>
    </location>
</feature>
<dbReference type="InterPro" id="IPR036272">
    <property type="entry name" value="Methuselah_N_sf"/>
</dbReference>
<keyword evidence="6" id="KW-0297">G-protein coupled receptor</keyword>
<feature type="transmembrane region" description="Helical" evidence="10">
    <location>
        <begin position="12"/>
        <end position="29"/>
    </location>
</feature>
<comment type="similarity">
    <text evidence="2">Belongs to the G-protein coupled receptor 2 family. Mth subfamily.</text>
</comment>
<dbReference type="Gene3D" id="1.20.1070.10">
    <property type="entry name" value="Rhodopsin 7-helix transmembrane proteins"/>
    <property type="match status" value="1"/>
</dbReference>
<sequence length="490" mass="56756">MCSITCNVSSLLSFFILTISLVLISRVIIVESTVPLIHSIPLKNVTNIPEEYKDLPVVAQCCPMNQILFRDEKTGTKICISLISSDQTFSPYFHKSNSSGLWSTREKQDSFVAVVGYPCNYDSFELYPINNSYYLLFNGSIYYPSYKPSMLMPGKDYCMEYVPELGLRIRVCFPEDVQVMKASPEKLFSILGLLTSTILLIFTIIIYLIIPKLRNIYGRVICHYCGCLAIAFIILTILQLDGVYWNRYTCMIISYIIQFFFLASHTWLNVLCIVTNNLIRNYVNHASILPQTNKALFFYYSLCAWGSSSILIITDICLNLRPMKFTTESDSCWIDSDIKSTSFYFFPVLIFLINNLIVFILTGITIRRFKNDLKIQLLTRNQECDQRNQKMLSVLNISLIVPIVLFFFLALTWALQFITWDNGINSFDWYPLNLVNAVHGFFAFVIFVLRRPIRGLIWDRIQNLCNSQRQTPRLTNIYNQFILHPLRIEN</sequence>
<keyword evidence="9" id="KW-0807">Transducer</keyword>
<evidence type="ECO:0000256" key="7">
    <source>
        <dbReference type="ARBA" id="ARBA00023136"/>
    </source>
</evidence>
<keyword evidence="5 10" id="KW-1133">Transmembrane helix</keyword>
<dbReference type="InterPro" id="IPR017981">
    <property type="entry name" value="GPCR_2-like_7TM"/>
</dbReference>
<evidence type="ECO:0000313" key="13">
    <source>
        <dbReference type="RefSeq" id="XP_015180835.1"/>
    </source>
</evidence>
<accession>A0ABM1IKU8</accession>
<keyword evidence="12" id="KW-1185">Reference proteome</keyword>
<evidence type="ECO:0000256" key="2">
    <source>
        <dbReference type="ARBA" id="ARBA00008979"/>
    </source>
</evidence>
<name>A0ABM1IKU8_POLDO</name>
<evidence type="ECO:0000256" key="5">
    <source>
        <dbReference type="ARBA" id="ARBA00022989"/>
    </source>
</evidence>